<protein>
    <submittedName>
        <fullName evidence="1">SEC-C motif domain protein</fullName>
    </submittedName>
</protein>
<dbReference type="RefSeq" id="WP_083493243.1">
    <property type="nucleotide sequence ID" value="NZ_LJPW01000075.1"/>
</dbReference>
<dbReference type="Proteomes" id="UP000278587">
    <property type="component" value="Unassembled WGS sequence"/>
</dbReference>
<dbReference type="Gene3D" id="2.40.10.120">
    <property type="match status" value="1"/>
</dbReference>
<dbReference type="OrthoDB" id="212300at2"/>
<dbReference type="SUPFAM" id="SSF103642">
    <property type="entry name" value="Sec-C motif"/>
    <property type="match status" value="1"/>
</dbReference>
<name>A0A0P9PR03_9PSED</name>
<dbReference type="AlphaFoldDB" id="A0A0P9PR03"/>
<proteinExistence type="predicted"/>
<reference evidence="1 2" key="1">
    <citation type="submission" date="2018-08" db="EMBL/GenBank/DDBJ databases">
        <title>Recombination of ecologically and evolutionarily significant loci maintains genetic cohesion in the Pseudomonas syringae species complex.</title>
        <authorList>
            <person name="Dillon M."/>
            <person name="Thakur S."/>
            <person name="Almeida R.N.D."/>
            <person name="Weir B.S."/>
            <person name="Guttman D.S."/>
        </authorList>
    </citation>
    <scope>NUCLEOTIDE SEQUENCE [LARGE SCALE GENOMIC DNA]</scope>
    <source>
        <strain evidence="1 2">ICMP 4086</strain>
    </source>
</reference>
<dbReference type="Gene3D" id="3.10.450.50">
    <property type="match status" value="1"/>
</dbReference>
<comment type="caution">
    <text evidence="1">The sequence shown here is derived from an EMBL/GenBank/DDBJ whole genome shotgun (WGS) entry which is preliminary data.</text>
</comment>
<accession>A0A0P9PR03</accession>
<dbReference type="Pfam" id="PF02810">
    <property type="entry name" value="SEC-C"/>
    <property type="match status" value="1"/>
</dbReference>
<dbReference type="SUPFAM" id="SSF50494">
    <property type="entry name" value="Trypsin-like serine proteases"/>
    <property type="match status" value="1"/>
</dbReference>
<dbReference type="Pfam" id="PF13365">
    <property type="entry name" value="Trypsin_2"/>
    <property type="match status" value="1"/>
</dbReference>
<dbReference type="EMBL" id="RBOC01000160">
    <property type="protein sequence ID" value="RMM06152.1"/>
    <property type="molecule type" value="Genomic_DNA"/>
</dbReference>
<evidence type="ECO:0000313" key="1">
    <source>
        <dbReference type="EMBL" id="RMM06152.1"/>
    </source>
</evidence>
<evidence type="ECO:0000313" key="2">
    <source>
        <dbReference type="Proteomes" id="UP000278587"/>
    </source>
</evidence>
<organism evidence="1 2">
    <name type="scientific">Pseudomonas caricapapayae</name>
    <dbReference type="NCBI Taxonomy" id="46678"/>
    <lineage>
        <taxon>Bacteria</taxon>
        <taxon>Pseudomonadati</taxon>
        <taxon>Pseudomonadota</taxon>
        <taxon>Gammaproteobacteria</taxon>
        <taxon>Pseudomonadales</taxon>
        <taxon>Pseudomonadaceae</taxon>
        <taxon>Pseudomonas</taxon>
    </lineage>
</organism>
<dbReference type="InterPro" id="IPR004027">
    <property type="entry name" value="SEC_C_motif"/>
</dbReference>
<sequence length="307" mass="33362">MLNNNPITQLIHSTVRILCTSISGKTSSGTGYIFLFCEKTNGDCIPCIVTNKHVVKNAKRGSFNLTLKNTDGTPKLGSHESVTVENLEQYSILHPDPAIDLVAFPIAPILHHAKRNDKDYYIAPIKNDLIASLEFLTSLSPMEEIVMIGYPNGIWDETHNLPIIRKGITATHPLLRMNNKPEFLIDAACFPGSSGSPVFLVNIGGFLDHEGNFCVGNRVRLLGTLYAGPQHTTEGEIVIVDVPTDTKPVAIGTIPNNLGYVIQASELFKLEAEIDAKLNSPTPPASRNADCPCGSGKRYKHCCGTAE</sequence>
<dbReference type="InterPro" id="IPR009003">
    <property type="entry name" value="Peptidase_S1_PA"/>
</dbReference>
<gene>
    <name evidence="1" type="ORF">ALQ84_05732</name>
</gene>